<evidence type="ECO:0000313" key="1">
    <source>
        <dbReference type="EMBL" id="KAJ9049175.1"/>
    </source>
</evidence>
<dbReference type="EMBL" id="QTSX02007267">
    <property type="protein sequence ID" value="KAJ9049175.1"/>
    <property type="molecule type" value="Genomic_DNA"/>
</dbReference>
<organism evidence="1 2">
    <name type="scientific">Entomophthora muscae</name>
    <dbReference type="NCBI Taxonomy" id="34485"/>
    <lineage>
        <taxon>Eukaryota</taxon>
        <taxon>Fungi</taxon>
        <taxon>Fungi incertae sedis</taxon>
        <taxon>Zoopagomycota</taxon>
        <taxon>Entomophthoromycotina</taxon>
        <taxon>Entomophthoromycetes</taxon>
        <taxon>Entomophthorales</taxon>
        <taxon>Entomophthoraceae</taxon>
        <taxon>Entomophthora</taxon>
    </lineage>
</organism>
<reference evidence="1" key="1">
    <citation type="submission" date="2022-04" db="EMBL/GenBank/DDBJ databases">
        <title>Genome of the entomopathogenic fungus Entomophthora muscae.</title>
        <authorList>
            <person name="Elya C."/>
            <person name="Lovett B.R."/>
            <person name="Lee E."/>
            <person name="Macias A.M."/>
            <person name="Hajek A.E."/>
            <person name="De Bivort B.L."/>
            <person name="Kasson M.T."/>
            <person name="De Fine Licht H.H."/>
            <person name="Stajich J.E."/>
        </authorList>
    </citation>
    <scope>NUCLEOTIDE SEQUENCE</scope>
    <source>
        <strain evidence="1">Berkeley</strain>
    </source>
</reference>
<sequence length="114" mass="11858">MGPEMASETLFSLTGFEPRSSFDSVKTDLFKISVKLTSSQSLPSAQASSQSQFDNVNLNHLGVTLGDVGNIGKAGNLLCLILGLLFAVPDGVVAKPTSWSPPSVGLSKDPPSHA</sequence>
<keyword evidence="2" id="KW-1185">Reference proteome</keyword>
<gene>
    <name evidence="1" type="ORF">DSO57_1027447</name>
</gene>
<dbReference type="Proteomes" id="UP001165960">
    <property type="component" value="Unassembled WGS sequence"/>
</dbReference>
<proteinExistence type="predicted"/>
<protein>
    <submittedName>
        <fullName evidence="1">Uncharacterized protein</fullName>
    </submittedName>
</protein>
<name>A0ACC2RGH7_9FUNG</name>
<comment type="caution">
    <text evidence="1">The sequence shown here is derived from an EMBL/GenBank/DDBJ whole genome shotgun (WGS) entry which is preliminary data.</text>
</comment>
<evidence type="ECO:0000313" key="2">
    <source>
        <dbReference type="Proteomes" id="UP001165960"/>
    </source>
</evidence>
<accession>A0ACC2RGH7</accession>